<keyword evidence="2" id="KW-1277">Toxin-antitoxin system</keyword>
<dbReference type="GO" id="GO:0046872">
    <property type="term" value="F:metal ion binding"/>
    <property type="evidence" value="ECO:0007669"/>
    <property type="project" value="UniProtKB-KW"/>
</dbReference>
<protein>
    <submittedName>
        <fullName evidence="9">PIN domain-containing protein</fullName>
    </submittedName>
</protein>
<dbReference type="InterPro" id="IPR029060">
    <property type="entry name" value="PIN-like_dom_sf"/>
</dbReference>
<dbReference type="EMBL" id="CP061799">
    <property type="protein sequence ID" value="QTA82485.1"/>
    <property type="molecule type" value="Genomic_DNA"/>
</dbReference>
<keyword evidence="5" id="KW-0378">Hydrolase</keyword>
<gene>
    <name evidence="9" type="ORF">dnl_48600</name>
</gene>
<feature type="domain" description="PIN" evidence="8">
    <location>
        <begin position="7"/>
        <end position="103"/>
    </location>
</feature>
<comment type="cofactor">
    <cofactor evidence="1">
        <name>Mg(2+)</name>
        <dbReference type="ChEBI" id="CHEBI:18420"/>
    </cofactor>
</comment>
<evidence type="ECO:0000313" key="9">
    <source>
        <dbReference type="EMBL" id="QTA82485.1"/>
    </source>
</evidence>
<dbReference type="InterPro" id="IPR050556">
    <property type="entry name" value="Type_II_TA_system_RNase"/>
</dbReference>
<comment type="similarity">
    <text evidence="7">Belongs to the PINc/VapC protein family.</text>
</comment>
<dbReference type="AlphaFoldDB" id="A0A975GID5"/>
<organism evidence="9 10">
    <name type="scientific">Desulfonema limicola</name>
    <dbReference type="NCBI Taxonomy" id="45656"/>
    <lineage>
        <taxon>Bacteria</taxon>
        <taxon>Pseudomonadati</taxon>
        <taxon>Thermodesulfobacteriota</taxon>
        <taxon>Desulfobacteria</taxon>
        <taxon>Desulfobacterales</taxon>
        <taxon>Desulfococcaceae</taxon>
        <taxon>Desulfonema</taxon>
    </lineage>
</organism>
<evidence type="ECO:0000256" key="5">
    <source>
        <dbReference type="ARBA" id="ARBA00022801"/>
    </source>
</evidence>
<accession>A0A975GID5</accession>
<evidence type="ECO:0000313" key="10">
    <source>
        <dbReference type="Proteomes" id="UP000663720"/>
    </source>
</evidence>
<dbReference type="CDD" id="cd18746">
    <property type="entry name" value="PIN_VapC4-5_FitB-like"/>
    <property type="match status" value="1"/>
</dbReference>
<dbReference type="GO" id="GO:0004518">
    <property type="term" value="F:nuclease activity"/>
    <property type="evidence" value="ECO:0007669"/>
    <property type="project" value="UniProtKB-KW"/>
</dbReference>
<dbReference type="SUPFAM" id="SSF88723">
    <property type="entry name" value="PIN domain-like"/>
    <property type="match status" value="1"/>
</dbReference>
<dbReference type="Gene3D" id="3.40.50.1010">
    <property type="entry name" value="5'-nuclease"/>
    <property type="match status" value="1"/>
</dbReference>
<dbReference type="KEGG" id="dli:dnl_48600"/>
<keyword evidence="6" id="KW-0460">Magnesium</keyword>
<name>A0A975GID5_9BACT</name>
<keyword evidence="3" id="KW-0540">Nuclease</keyword>
<dbReference type="PANTHER" id="PTHR33653:SF1">
    <property type="entry name" value="RIBONUCLEASE VAPC2"/>
    <property type="match status" value="1"/>
</dbReference>
<dbReference type="InterPro" id="IPR002716">
    <property type="entry name" value="PIN_dom"/>
</dbReference>
<dbReference type="GO" id="GO:0016787">
    <property type="term" value="F:hydrolase activity"/>
    <property type="evidence" value="ECO:0007669"/>
    <property type="project" value="UniProtKB-KW"/>
</dbReference>
<dbReference type="Proteomes" id="UP000663720">
    <property type="component" value="Chromosome"/>
</dbReference>
<proteinExistence type="inferred from homology"/>
<keyword evidence="4" id="KW-0479">Metal-binding</keyword>
<sequence length="116" mass="12963">MNHTPNERLFLSVIIIGEIRKGITKLPESKKKSQLTNWLNTLLEDYQARIYPINITVAENWGIIQGKAENNGTPVASVNSLIAAVAQTYNLIVVTRNENDFASTNVTILNPWKNQG</sequence>
<evidence type="ECO:0000256" key="7">
    <source>
        <dbReference type="ARBA" id="ARBA00038093"/>
    </source>
</evidence>
<dbReference type="Pfam" id="PF01850">
    <property type="entry name" value="PIN"/>
    <property type="match status" value="1"/>
</dbReference>
<evidence type="ECO:0000256" key="3">
    <source>
        <dbReference type="ARBA" id="ARBA00022722"/>
    </source>
</evidence>
<evidence type="ECO:0000256" key="4">
    <source>
        <dbReference type="ARBA" id="ARBA00022723"/>
    </source>
</evidence>
<dbReference type="PANTHER" id="PTHR33653">
    <property type="entry name" value="RIBONUCLEASE VAPC2"/>
    <property type="match status" value="1"/>
</dbReference>
<keyword evidence="10" id="KW-1185">Reference proteome</keyword>
<evidence type="ECO:0000256" key="6">
    <source>
        <dbReference type="ARBA" id="ARBA00022842"/>
    </source>
</evidence>
<evidence type="ECO:0000259" key="8">
    <source>
        <dbReference type="Pfam" id="PF01850"/>
    </source>
</evidence>
<evidence type="ECO:0000256" key="1">
    <source>
        <dbReference type="ARBA" id="ARBA00001946"/>
    </source>
</evidence>
<reference evidence="9" key="1">
    <citation type="journal article" date="2021" name="Microb. Physiol.">
        <title>Proteogenomic Insights into the Physiology of Marine, Sulfate-Reducing, Filamentous Desulfonema limicola and Desulfonema magnum.</title>
        <authorList>
            <person name="Schnaars V."/>
            <person name="Wohlbrand L."/>
            <person name="Scheve S."/>
            <person name="Hinrichs C."/>
            <person name="Reinhardt R."/>
            <person name="Rabus R."/>
        </authorList>
    </citation>
    <scope>NUCLEOTIDE SEQUENCE</scope>
    <source>
        <strain evidence="9">5ac10</strain>
    </source>
</reference>
<evidence type="ECO:0000256" key="2">
    <source>
        <dbReference type="ARBA" id="ARBA00022649"/>
    </source>
</evidence>